<sequence>MYRAISTREQQKPTVTTSPRPLISVYPMGSRYVCGMYIRNYRHAGTASSRRIHHHRH</sequence>
<keyword evidence="3" id="KW-1185">Reference proteome</keyword>
<dbReference type="AlphaFoldDB" id="A0A6G1K2R4"/>
<protein>
    <submittedName>
        <fullName evidence="2">Uncharacterized protein</fullName>
    </submittedName>
</protein>
<feature type="region of interest" description="Disordered" evidence="1">
    <location>
        <begin position="1"/>
        <end position="20"/>
    </location>
</feature>
<name>A0A6G1K2R4_9PLEO</name>
<evidence type="ECO:0000313" key="2">
    <source>
        <dbReference type="EMBL" id="KAF2706677.1"/>
    </source>
</evidence>
<dbReference type="Proteomes" id="UP000799428">
    <property type="component" value="Unassembled WGS sequence"/>
</dbReference>
<gene>
    <name evidence="2" type="ORF">K504DRAFT_459084</name>
</gene>
<proteinExistence type="predicted"/>
<evidence type="ECO:0000313" key="3">
    <source>
        <dbReference type="Proteomes" id="UP000799428"/>
    </source>
</evidence>
<evidence type="ECO:0000256" key="1">
    <source>
        <dbReference type="SAM" id="MobiDB-lite"/>
    </source>
</evidence>
<dbReference type="EMBL" id="MU005775">
    <property type="protein sequence ID" value="KAF2706677.1"/>
    <property type="molecule type" value="Genomic_DNA"/>
</dbReference>
<accession>A0A6G1K2R4</accession>
<reference evidence="2" key="1">
    <citation type="journal article" date="2020" name="Stud. Mycol.">
        <title>101 Dothideomycetes genomes: a test case for predicting lifestyles and emergence of pathogens.</title>
        <authorList>
            <person name="Haridas S."/>
            <person name="Albert R."/>
            <person name="Binder M."/>
            <person name="Bloem J."/>
            <person name="Labutti K."/>
            <person name="Salamov A."/>
            <person name="Andreopoulos B."/>
            <person name="Baker S."/>
            <person name="Barry K."/>
            <person name="Bills G."/>
            <person name="Bluhm B."/>
            <person name="Cannon C."/>
            <person name="Castanera R."/>
            <person name="Culley D."/>
            <person name="Daum C."/>
            <person name="Ezra D."/>
            <person name="Gonzalez J."/>
            <person name="Henrissat B."/>
            <person name="Kuo A."/>
            <person name="Liang C."/>
            <person name="Lipzen A."/>
            <person name="Lutzoni F."/>
            <person name="Magnuson J."/>
            <person name="Mondo S."/>
            <person name="Nolan M."/>
            <person name="Ohm R."/>
            <person name="Pangilinan J."/>
            <person name="Park H.-J."/>
            <person name="Ramirez L."/>
            <person name="Alfaro M."/>
            <person name="Sun H."/>
            <person name="Tritt A."/>
            <person name="Yoshinaga Y."/>
            <person name="Zwiers L.-H."/>
            <person name="Turgeon B."/>
            <person name="Goodwin S."/>
            <person name="Spatafora J."/>
            <person name="Crous P."/>
            <person name="Grigoriev I."/>
        </authorList>
    </citation>
    <scope>NUCLEOTIDE SEQUENCE</scope>
    <source>
        <strain evidence="2">CBS 279.74</strain>
    </source>
</reference>
<organism evidence="2 3">
    <name type="scientific">Pleomassaria siparia CBS 279.74</name>
    <dbReference type="NCBI Taxonomy" id="1314801"/>
    <lineage>
        <taxon>Eukaryota</taxon>
        <taxon>Fungi</taxon>
        <taxon>Dikarya</taxon>
        <taxon>Ascomycota</taxon>
        <taxon>Pezizomycotina</taxon>
        <taxon>Dothideomycetes</taxon>
        <taxon>Pleosporomycetidae</taxon>
        <taxon>Pleosporales</taxon>
        <taxon>Pleomassariaceae</taxon>
        <taxon>Pleomassaria</taxon>
    </lineage>
</organism>